<feature type="compositionally biased region" description="Gly residues" evidence="1">
    <location>
        <begin position="34"/>
        <end position="44"/>
    </location>
</feature>
<protein>
    <submittedName>
        <fullName evidence="2">Uncharacterized protein</fullName>
    </submittedName>
</protein>
<feature type="compositionally biased region" description="Basic and acidic residues" evidence="1">
    <location>
        <begin position="22"/>
        <end position="33"/>
    </location>
</feature>
<accession>A0A6N8JAL5</accession>
<dbReference type="RefSeq" id="WP_157300947.1">
    <property type="nucleotide sequence ID" value="NZ_BAAAZB010000005.1"/>
</dbReference>
<dbReference type="Proteomes" id="UP000468388">
    <property type="component" value="Unassembled WGS sequence"/>
</dbReference>
<organism evidence="2 3">
    <name type="scientific">Chitinophaga oryziterrae</name>
    <dbReference type="NCBI Taxonomy" id="1031224"/>
    <lineage>
        <taxon>Bacteria</taxon>
        <taxon>Pseudomonadati</taxon>
        <taxon>Bacteroidota</taxon>
        <taxon>Chitinophagia</taxon>
        <taxon>Chitinophagales</taxon>
        <taxon>Chitinophagaceae</taxon>
        <taxon>Chitinophaga</taxon>
    </lineage>
</organism>
<name>A0A6N8JAL5_9BACT</name>
<keyword evidence="3" id="KW-1185">Reference proteome</keyword>
<gene>
    <name evidence="2" type="ORF">GO495_17165</name>
</gene>
<evidence type="ECO:0000313" key="2">
    <source>
        <dbReference type="EMBL" id="MVT42325.1"/>
    </source>
</evidence>
<evidence type="ECO:0000256" key="1">
    <source>
        <dbReference type="SAM" id="MobiDB-lite"/>
    </source>
</evidence>
<dbReference type="EMBL" id="WRXO01000004">
    <property type="protein sequence ID" value="MVT42325.1"/>
    <property type="molecule type" value="Genomic_DNA"/>
</dbReference>
<evidence type="ECO:0000313" key="3">
    <source>
        <dbReference type="Proteomes" id="UP000468388"/>
    </source>
</evidence>
<reference evidence="2 3" key="1">
    <citation type="submission" date="2019-12" db="EMBL/GenBank/DDBJ databases">
        <title>The draft genomic sequence of strain Chitinophaga oryziterrae JCM 16595.</title>
        <authorList>
            <person name="Zhang X."/>
        </authorList>
    </citation>
    <scope>NUCLEOTIDE SEQUENCE [LARGE SCALE GENOMIC DNA]</scope>
    <source>
        <strain evidence="2 3">JCM 16595</strain>
    </source>
</reference>
<comment type="caution">
    <text evidence="2">The sequence shown here is derived from an EMBL/GenBank/DDBJ whole genome shotgun (WGS) entry which is preliminary data.</text>
</comment>
<proteinExistence type="predicted"/>
<dbReference type="AlphaFoldDB" id="A0A6N8JAL5"/>
<feature type="region of interest" description="Disordered" evidence="1">
    <location>
        <begin position="22"/>
        <end position="50"/>
    </location>
</feature>
<sequence length="113" mass="12654">MKRIVLITMLIGGAILSTQAQGRRDFDRGDWGGRGRGHGYGHGGRGYEREYRRDDCRPAPRYAGYYGGGYVCRPEPRVVYYEEPCPPPPPPPRVYYPRGPRVVIATGPIVVGF</sequence>